<proteinExistence type="predicted"/>
<name>W2CCT7_9BACT</name>
<dbReference type="AlphaFoldDB" id="W2CCT7"/>
<evidence type="ECO:0000313" key="2">
    <source>
        <dbReference type="Proteomes" id="UP000018872"/>
    </source>
</evidence>
<protein>
    <submittedName>
        <fullName evidence="1">Uncharacterized protein</fullName>
    </submittedName>
</protein>
<sequence length="67" mass="7429">MQAVPLDRTIDNSADGNGWFMLLLRKEELRNHGCCASEIDDAKPKYNPLLPLGTEAVALPMQPYVCP</sequence>
<organism evidence="1 2">
    <name type="scientific">Tannerella sp. oral taxon BU063 isolate Cell 5</name>
    <dbReference type="NCBI Taxonomy" id="1410950"/>
    <lineage>
        <taxon>Bacteria</taxon>
        <taxon>Pseudomonadati</taxon>
        <taxon>Bacteroidota</taxon>
        <taxon>Bacteroidia</taxon>
        <taxon>Bacteroidales</taxon>
        <taxon>Tannerellaceae</taxon>
        <taxon>Tannerella</taxon>
    </lineage>
</organism>
<reference evidence="1 2" key="1">
    <citation type="submission" date="2013-11" db="EMBL/GenBank/DDBJ databases">
        <title>Single cell genomics of uncultured Tannerella BU063 (oral taxon 286).</title>
        <authorList>
            <person name="Beall C.J."/>
            <person name="Campbell A.G."/>
            <person name="Griffen A.L."/>
            <person name="Podar M."/>
            <person name="Leys E.J."/>
        </authorList>
    </citation>
    <scope>NUCLEOTIDE SEQUENCE [LARGE SCALE GENOMIC DNA]</scope>
    <source>
        <strain evidence="1">Cell 5</strain>
    </source>
</reference>
<gene>
    <name evidence="1" type="ORF">T229_06650</name>
</gene>
<evidence type="ECO:0000313" key="1">
    <source>
        <dbReference type="EMBL" id="ETK04853.1"/>
    </source>
</evidence>
<dbReference type="EMBL" id="AYYC01000602">
    <property type="protein sequence ID" value="ETK04853.1"/>
    <property type="molecule type" value="Genomic_DNA"/>
</dbReference>
<dbReference type="Proteomes" id="UP000018872">
    <property type="component" value="Unassembled WGS sequence"/>
</dbReference>
<accession>W2CCT7</accession>
<comment type="caution">
    <text evidence="1">The sequence shown here is derived from an EMBL/GenBank/DDBJ whole genome shotgun (WGS) entry which is preliminary data.</text>
</comment>